<dbReference type="InterPro" id="IPR036291">
    <property type="entry name" value="NAD(P)-bd_dom_sf"/>
</dbReference>
<dbReference type="RefSeq" id="WP_324690840.1">
    <property type="nucleotide sequence ID" value="NZ_BAABCR010000001.1"/>
</dbReference>
<dbReference type="SUPFAM" id="SSF51735">
    <property type="entry name" value="NAD(P)-binding Rossmann-fold domains"/>
    <property type="match status" value="1"/>
</dbReference>
<organism evidence="2 3">
    <name type="scientific">Flavobacterium cheonhonense</name>
    <dbReference type="NCBI Taxonomy" id="706185"/>
    <lineage>
        <taxon>Bacteria</taxon>
        <taxon>Pseudomonadati</taxon>
        <taxon>Bacteroidota</taxon>
        <taxon>Flavobacteriia</taxon>
        <taxon>Flavobacteriales</taxon>
        <taxon>Flavobacteriaceae</taxon>
        <taxon>Flavobacterium</taxon>
    </lineage>
</organism>
<proteinExistence type="predicted"/>
<evidence type="ECO:0000313" key="3">
    <source>
        <dbReference type="Proteomes" id="UP001500968"/>
    </source>
</evidence>
<dbReference type="PANTHER" id="PTHR47129:SF1">
    <property type="entry name" value="NMRA-LIKE DOMAIN-CONTAINING PROTEIN"/>
    <property type="match status" value="1"/>
</dbReference>
<protein>
    <submittedName>
        <fullName evidence="2">SDR family oxidoreductase</fullName>
    </submittedName>
</protein>
<dbReference type="EMBL" id="BAABCR010000001">
    <property type="protein sequence ID" value="GAA4021602.1"/>
    <property type="molecule type" value="Genomic_DNA"/>
</dbReference>
<sequence length="291" mass="31558">MILVTGAAGHFGKATLQALLAKGIPAHQLTALVRNETAATDFKAQGLNTAIADYDDYASLVAAFTGIEKLLFISGSDLLKRLTQHENVINAAIDAGVKHVVYTSFQRKNETETSPLWVVAQSHIQTERWLEQSGMAYTILKNNLYMDFLPGFIGENVLESGVLYVPAGQGKVGAVLRSDMAEAAATILTTPNHEGKTYDFTNTQALSYEEIAITIEAVSGKKINYISPSEVDYKTVLSHHGLPEEAIGVFSSFAIAQAQGELDNESQDLVKLLGRPPLPITDFLKQVYGNK</sequence>
<dbReference type="PANTHER" id="PTHR47129">
    <property type="entry name" value="QUINONE OXIDOREDUCTASE 2"/>
    <property type="match status" value="1"/>
</dbReference>
<feature type="domain" description="NmrA-like" evidence="1">
    <location>
        <begin position="2"/>
        <end position="247"/>
    </location>
</feature>
<accession>A0ABP7T7V6</accession>
<keyword evidence="3" id="KW-1185">Reference proteome</keyword>
<reference evidence="3" key="1">
    <citation type="journal article" date="2019" name="Int. J. Syst. Evol. Microbiol.">
        <title>The Global Catalogue of Microorganisms (GCM) 10K type strain sequencing project: providing services to taxonomists for standard genome sequencing and annotation.</title>
        <authorList>
            <consortium name="The Broad Institute Genomics Platform"/>
            <consortium name="The Broad Institute Genome Sequencing Center for Infectious Disease"/>
            <person name="Wu L."/>
            <person name="Ma J."/>
        </authorList>
    </citation>
    <scope>NUCLEOTIDE SEQUENCE [LARGE SCALE GENOMIC DNA]</scope>
    <source>
        <strain evidence="3">JCM 17064</strain>
    </source>
</reference>
<evidence type="ECO:0000259" key="1">
    <source>
        <dbReference type="Pfam" id="PF05368"/>
    </source>
</evidence>
<dbReference type="Pfam" id="PF05368">
    <property type="entry name" value="NmrA"/>
    <property type="match status" value="1"/>
</dbReference>
<dbReference type="Proteomes" id="UP001500968">
    <property type="component" value="Unassembled WGS sequence"/>
</dbReference>
<evidence type="ECO:0000313" key="2">
    <source>
        <dbReference type="EMBL" id="GAA4021602.1"/>
    </source>
</evidence>
<dbReference type="Gene3D" id="3.40.50.720">
    <property type="entry name" value="NAD(P)-binding Rossmann-like Domain"/>
    <property type="match status" value="1"/>
</dbReference>
<comment type="caution">
    <text evidence="2">The sequence shown here is derived from an EMBL/GenBank/DDBJ whole genome shotgun (WGS) entry which is preliminary data.</text>
</comment>
<dbReference type="Gene3D" id="3.90.25.10">
    <property type="entry name" value="UDP-galactose 4-epimerase, domain 1"/>
    <property type="match status" value="1"/>
</dbReference>
<gene>
    <name evidence="2" type="ORF">GCM10022386_00700</name>
</gene>
<dbReference type="InterPro" id="IPR008030">
    <property type="entry name" value="NmrA-like"/>
</dbReference>
<dbReference type="CDD" id="cd05269">
    <property type="entry name" value="TMR_SDR_a"/>
    <property type="match status" value="1"/>
</dbReference>
<name>A0ABP7T7V6_9FLAO</name>
<dbReference type="InterPro" id="IPR052718">
    <property type="entry name" value="NmrA-type_oxidoreductase"/>
</dbReference>